<evidence type="ECO:0000256" key="1">
    <source>
        <dbReference type="SAM" id="MobiDB-lite"/>
    </source>
</evidence>
<name>G2YYW9_BOTF4</name>
<dbReference type="HOGENOM" id="CLU_2775687_0_0_1"/>
<proteinExistence type="predicted"/>
<dbReference type="InParanoid" id="G2YYW9"/>
<sequence length="69" mass="7808">MENWTTSATALGTTTRLDKETPENREVIIKSTDADYSSTRHAISVFLLIKLPHSPTRFPQETNANFWIG</sequence>
<reference evidence="3" key="1">
    <citation type="journal article" date="2011" name="PLoS Genet.">
        <title>Genomic analysis of the necrotrophic fungal pathogens Sclerotinia sclerotiorum and Botrytis cinerea.</title>
        <authorList>
            <person name="Amselem J."/>
            <person name="Cuomo C.A."/>
            <person name="van Kan J.A."/>
            <person name="Viaud M."/>
            <person name="Benito E.P."/>
            <person name="Couloux A."/>
            <person name="Coutinho P.M."/>
            <person name="de Vries R.P."/>
            <person name="Dyer P.S."/>
            <person name="Fillinger S."/>
            <person name="Fournier E."/>
            <person name="Gout L."/>
            <person name="Hahn M."/>
            <person name="Kohn L."/>
            <person name="Lapalu N."/>
            <person name="Plummer K.M."/>
            <person name="Pradier J.M."/>
            <person name="Quevillon E."/>
            <person name="Sharon A."/>
            <person name="Simon A."/>
            <person name="ten Have A."/>
            <person name="Tudzynski B."/>
            <person name="Tudzynski P."/>
            <person name="Wincker P."/>
            <person name="Andrew M."/>
            <person name="Anthouard V."/>
            <person name="Beever R.E."/>
            <person name="Beffa R."/>
            <person name="Benoit I."/>
            <person name="Bouzid O."/>
            <person name="Brault B."/>
            <person name="Chen Z."/>
            <person name="Choquer M."/>
            <person name="Collemare J."/>
            <person name="Cotton P."/>
            <person name="Danchin E.G."/>
            <person name="Da Silva C."/>
            <person name="Gautier A."/>
            <person name="Giraud C."/>
            <person name="Giraud T."/>
            <person name="Gonzalez C."/>
            <person name="Grossetete S."/>
            <person name="Guldener U."/>
            <person name="Henrissat B."/>
            <person name="Howlett B.J."/>
            <person name="Kodira C."/>
            <person name="Kretschmer M."/>
            <person name="Lappartient A."/>
            <person name="Leroch M."/>
            <person name="Levis C."/>
            <person name="Mauceli E."/>
            <person name="Neuveglise C."/>
            <person name="Oeser B."/>
            <person name="Pearson M."/>
            <person name="Poulain J."/>
            <person name="Poussereau N."/>
            <person name="Quesneville H."/>
            <person name="Rascle C."/>
            <person name="Schumacher J."/>
            <person name="Segurens B."/>
            <person name="Sexton A."/>
            <person name="Silva E."/>
            <person name="Sirven C."/>
            <person name="Soanes D.M."/>
            <person name="Talbot N.J."/>
            <person name="Templeton M."/>
            <person name="Yandava C."/>
            <person name="Yarden O."/>
            <person name="Zeng Q."/>
            <person name="Rollins J.A."/>
            <person name="Lebrun M.H."/>
            <person name="Dickman M."/>
        </authorList>
    </citation>
    <scope>NUCLEOTIDE SEQUENCE [LARGE SCALE GENOMIC DNA]</scope>
    <source>
        <strain evidence="3">T4</strain>
    </source>
</reference>
<feature type="compositionally biased region" description="Low complexity" evidence="1">
    <location>
        <begin position="1"/>
        <end position="15"/>
    </location>
</feature>
<gene>
    <name evidence="2" type="ORF">BofuT4_uP140790.1</name>
</gene>
<organism evidence="2 3">
    <name type="scientific">Botryotinia fuckeliana (strain T4)</name>
    <name type="common">Noble rot fungus</name>
    <name type="synonym">Botrytis cinerea</name>
    <dbReference type="NCBI Taxonomy" id="999810"/>
    <lineage>
        <taxon>Eukaryota</taxon>
        <taxon>Fungi</taxon>
        <taxon>Dikarya</taxon>
        <taxon>Ascomycota</taxon>
        <taxon>Pezizomycotina</taxon>
        <taxon>Leotiomycetes</taxon>
        <taxon>Helotiales</taxon>
        <taxon>Sclerotiniaceae</taxon>
        <taxon>Botrytis</taxon>
    </lineage>
</organism>
<dbReference type="Proteomes" id="UP000008177">
    <property type="component" value="Unplaced contigs"/>
</dbReference>
<dbReference type="AlphaFoldDB" id="G2YYW9"/>
<feature type="region of interest" description="Disordered" evidence="1">
    <location>
        <begin position="1"/>
        <end position="22"/>
    </location>
</feature>
<protein>
    <submittedName>
        <fullName evidence="2">Uncharacterized protein</fullName>
    </submittedName>
</protein>
<dbReference type="EMBL" id="FQ790362">
    <property type="protein sequence ID" value="CCD56817.1"/>
    <property type="molecule type" value="Genomic_DNA"/>
</dbReference>
<evidence type="ECO:0000313" key="2">
    <source>
        <dbReference type="EMBL" id="CCD56817.1"/>
    </source>
</evidence>
<accession>G2YYW9</accession>
<evidence type="ECO:0000313" key="3">
    <source>
        <dbReference type="Proteomes" id="UP000008177"/>
    </source>
</evidence>